<evidence type="ECO:0000256" key="4">
    <source>
        <dbReference type="ARBA" id="ARBA00022837"/>
    </source>
</evidence>
<dbReference type="InterPro" id="IPR036258">
    <property type="entry name" value="Apyrase_sf"/>
</dbReference>
<dbReference type="Gene3D" id="2.120.10.100">
    <property type="entry name" value="Apyrase"/>
    <property type="match status" value="1"/>
</dbReference>
<gene>
    <name evidence="6" type="ORF">DUNSADRAFT_9887</name>
</gene>
<evidence type="ECO:0000256" key="5">
    <source>
        <dbReference type="ARBA" id="ARBA00025738"/>
    </source>
</evidence>
<organism evidence="6 7">
    <name type="scientific">Dunaliella salina</name>
    <name type="common">Green alga</name>
    <name type="synonym">Protococcus salinus</name>
    <dbReference type="NCBI Taxonomy" id="3046"/>
    <lineage>
        <taxon>Eukaryota</taxon>
        <taxon>Viridiplantae</taxon>
        <taxon>Chlorophyta</taxon>
        <taxon>core chlorophytes</taxon>
        <taxon>Chlorophyceae</taxon>
        <taxon>CS clade</taxon>
        <taxon>Chlamydomonadales</taxon>
        <taxon>Dunaliellaceae</taxon>
        <taxon>Dunaliella</taxon>
    </lineage>
</organism>
<protein>
    <submittedName>
        <fullName evidence="6">Apyrase</fullName>
    </submittedName>
</protein>
<evidence type="ECO:0000313" key="6">
    <source>
        <dbReference type="EMBL" id="KAF5842006.1"/>
    </source>
</evidence>
<keyword evidence="3" id="KW-0378">Hydrolase</keyword>
<dbReference type="SUPFAM" id="SSF101887">
    <property type="entry name" value="Apyrase"/>
    <property type="match status" value="1"/>
</dbReference>
<keyword evidence="2" id="KW-0479">Metal-binding</keyword>
<keyword evidence="4" id="KW-0106">Calcium</keyword>
<keyword evidence="7" id="KW-1185">Reference proteome</keyword>
<dbReference type="Pfam" id="PF06079">
    <property type="entry name" value="Apyrase"/>
    <property type="match status" value="2"/>
</dbReference>
<dbReference type="PANTHER" id="PTHR13023">
    <property type="entry name" value="APYRASE"/>
    <property type="match status" value="1"/>
</dbReference>
<comment type="caution">
    <text evidence="6">The sequence shown here is derived from an EMBL/GenBank/DDBJ whole genome shotgun (WGS) entry which is preliminary data.</text>
</comment>
<reference evidence="6" key="1">
    <citation type="submission" date="2017-08" db="EMBL/GenBank/DDBJ databases">
        <authorList>
            <person name="Polle J.E."/>
            <person name="Barry K."/>
            <person name="Cushman J."/>
            <person name="Schmutz J."/>
            <person name="Tran D."/>
            <person name="Hathwaick L.T."/>
            <person name="Yim W.C."/>
            <person name="Jenkins J."/>
            <person name="Mckie-Krisberg Z.M."/>
            <person name="Prochnik S."/>
            <person name="Lindquist E."/>
            <person name="Dockter R.B."/>
            <person name="Adam C."/>
            <person name="Molina H."/>
            <person name="Bunkerborg J."/>
            <person name="Jin E."/>
            <person name="Buchheim M."/>
            <person name="Magnuson J."/>
        </authorList>
    </citation>
    <scope>NUCLEOTIDE SEQUENCE</scope>
    <source>
        <strain evidence="6">CCAP 19/18</strain>
    </source>
</reference>
<dbReference type="Proteomes" id="UP000815325">
    <property type="component" value="Unassembled WGS sequence"/>
</dbReference>
<proteinExistence type="inferred from homology"/>
<comment type="cofactor">
    <cofactor evidence="1">
        <name>Ca(2+)</name>
        <dbReference type="ChEBI" id="CHEBI:29108"/>
    </cofactor>
</comment>
<accession>A0ABQ7H583</accession>
<dbReference type="InterPro" id="IPR009283">
    <property type="entry name" value="Apyrase"/>
</dbReference>
<name>A0ABQ7H583_DUNSA</name>
<evidence type="ECO:0000256" key="2">
    <source>
        <dbReference type="ARBA" id="ARBA00022723"/>
    </source>
</evidence>
<evidence type="ECO:0000256" key="1">
    <source>
        <dbReference type="ARBA" id="ARBA00001913"/>
    </source>
</evidence>
<dbReference type="EMBL" id="MU069471">
    <property type="protein sequence ID" value="KAF5842006.1"/>
    <property type="molecule type" value="Genomic_DNA"/>
</dbReference>
<sequence length="410" mass="45138">MLLQAKTTLSRRALLQAFPLLSLQTKPWSSESALKRKEYTLYLVADNDSKPIVGTPKAPKFAHFTSSLMQLTINAEESGFLSGIEWGSAPRYTMSTSPPQSVPLITGYSYGGRGAELSDLLSTGAPDWKLYTFDDRTGIVFEVLATTETGQTRPAGSSLWESWHERYMQGVPPSGVFLVPRWICSDGAGDLPEEATSVNVLCHPCRSAMKDGKIVIGSHGYEVWRSPPYFPGLGMRNVQYIKELCPRTGMLQHIDWSAFYNSLSQAAGVVPNSGGYLTHEAAAWSSIHNRWYFMPRRFSKDEPWDPNKDANRGCNLIISAQEMPSGGPPQNVEVVQIQAASHPTRGYSAMRFLPDSDDRHIVALKTVETNDGGNNMSYITVVTIDGQVLLPETLISTDQKLEGLEIAGAQ</sequence>
<evidence type="ECO:0000313" key="7">
    <source>
        <dbReference type="Proteomes" id="UP000815325"/>
    </source>
</evidence>
<dbReference type="PANTHER" id="PTHR13023:SF3">
    <property type="entry name" value="SOLUBLE CALCIUM-ACTIVATED NUCLEOTIDASE 1"/>
    <property type="match status" value="1"/>
</dbReference>
<evidence type="ECO:0000256" key="3">
    <source>
        <dbReference type="ARBA" id="ARBA00022801"/>
    </source>
</evidence>
<comment type="similarity">
    <text evidence="5">Belongs to the apyrase family.</text>
</comment>